<keyword evidence="2" id="KW-0964">Secreted</keyword>
<dbReference type="Pfam" id="PF08686">
    <property type="entry name" value="PLAC"/>
    <property type="match status" value="1"/>
</dbReference>
<evidence type="ECO:0000259" key="5">
    <source>
        <dbReference type="PROSITE" id="PS50900"/>
    </source>
</evidence>
<gene>
    <name evidence="6" type="ORF">XENOCAPTIV_004451</name>
</gene>
<dbReference type="InterPro" id="IPR010294">
    <property type="entry name" value="ADAMTS_spacer1"/>
</dbReference>
<comment type="caution">
    <text evidence="6">The sequence shown here is derived from an EMBL/GenBank/DDBJ whole genome shotgun (WGS) entry which is preliminary data.</text>
</comment>
<comment type="subcellular location">
    <subcellularLocation>
        <location evidence="1">Secreted</location>
    </subcellularLocation>
</comment>
<dbReference type="InterPro" id="IPR050439">
    <property type="entry name" value="ADAMTS_ADAMTS-like"/>
</dbReference>
<dbReference type="PROSITE" id="PS50092">
    <property type="entry name" value="TSP1"/>
    <property type="match status" value="1"/>
</dbReference>
<dbReference type="PROSITE" id="PS50900">
    <property type="entry name" value="PLAC"/>
    <property type="match status" value="1"/>
</dbReference>
<dbReference type="InterPro" id="IPR010909">
    <property type="entry name" value="PLAC"/>
</dbReference>
<evidence type="ECO:0000256" key="3">
    <source>
        <dbReference type="ARBA" id="ARBA00022729"/>
    </source>
</evidence>
<dbReference type="Gene3D" id="2.60.120.830">
    <property type="match status" value="1"/>
</dbReference>
<dbReference type="PANTHER" id="PTHR13723:SF26">
    <property type="entry name" value="A DISINTEGRIN AND METALLOPROTEINASE WITH THROMBOSPONDIN MOTIFS 10"/>
    <property type="match status" value="1"/>
</dbReference>
<accession>A0ABV0R6T8</accession>
<dbReference type="Pfam" id="PF05986">
    <property type="entry name" value="ADAMTS_spacer1"/>
    <property type="match status" value="1"/>
</dbReference>
<organism evidence="6 7">
    <name type="scientific">Xenoophorus captivus</name>
    <dbReference type="NCBI Taxonomy" id="1517983"/>
    <lineage>
        <taxon>Eukaryota</taxon>
        <taxon>Metazoa</taxon>
        <taxon>Chordata</taxon>
        <taxon>Craniata</taxon>
        <taxon>Vertebrata</taxon>
        <taxon>Euteleostomi</taxon>
        <taxon>Actinopterygii</taxon>
        <taxon>Neopterygii</taxon>
        <taxon>Teleostei</taxon>
        <taxon>Neoteleostei</taxon>
        <taxon>Acanthomorphata</taxon>
        <taxon>Ovalentaria</taxon>
        <taxon>Atherinomorphae</taxon>
        <taxon>Cyprinodontiformes</taxon>
        <taxon>Goodeidae</taxon>
        <taxon>Xenoophorus</taxon>
    </lineage>
</organism>
<keyword evidence="7" id="KW-1185">Reference proteome</keyword>
<evidence type="ECO:0000256" key="1">
    <source>
        <dbReference type="ARBA" id="ARBA00004613"/>
    </source>
</evidence>
<evidence type="ECO:0000313" key="7">
    <source>
        <dbReference type="Proteomes" id="UP001434883"/>
    </source>
</evidence>
<keyword evidence="4" id="KW-0677">Repeat</keyword>
<reference evidence="6 7" key="1">
    <citation type="submission" date="2021-06" db="EMBL/GenBank/DDBJ databases">
        <authorList>
            <person name="Palmer J.M."/>
        </authorList>
    </citation>
    <scope>NUCLEOTIDE SEQUENCE [LARGE SCALE GENOMIC DNA]</scope>
    <source>
        <strain evidence="6 7">XC_2019</strain>
        <tissue evidence="6">Muscle</tissue>
    </source>
</reference>
<dbReference type="InterPro" id="IPR000884">
    <property type="entry name" value="TSP1_rpt"/>
</dbReference>
<dbReference type="InterPro" id="IPR036383">
    <property type="entry name" value="TSP1_rpt_sf"/>
</dbReference>
<keyword evidence="3" id="KW-0732">Signal</keyword>
<dbReference type="EMBL" id="JAHRIN010035079">
    <property type="protein sequence ID" value="MEQ2203844.1"/>
    <property type="molecule type" value="Genomic_DNA"/>
</dbReference>
<evidence type="ECO:0000256" key="4">
    <source>
        <dbReference type="ARBA" id="ARBA00022737"/>
    </source>
</evidence>
<name>A0ABV0R6T8_9TELE</name>
<evidence type="ECO:0000256" key="2">
    <source>
        <dbReference type="ARBA" id="ARBA00022525"/>
    </source>
</evidence>
<dbReference type="Proteomes" id="UP001434883">
    <property type="component" value="Unassembled WGS sequence"/>
</dbReference>
<evidence type="ECO:0000313" key="6">
    <source>
        <dbReference type="EMBL" id="MEQ2203844.1"/>
    </source>
</evidence>
<sequence length="281" mass="31438">TLLCVPVLKNKNDQYFINGKLTNDTPRRFNVAGTTFYYKRPTDGPETIEALGPTNITLIVMVLMKEDNPGIHYRFNPPVSRDPMSGFAWQYTSWSHCSALSPCQLLHLLIILPDSLNIVSFCSAHPVVVLATDSVWYCVRAERAVTHCQTQSVPNMADPPPGCAVTCSAALRLCGSQEDYFCINRVFVVQCSARCGLGQEMRSVQCLAHTGQPSNECLEHQRPAAMQQCKSKCDPSLPIDTENPEECKDVSTVAYCPLVLRFKFCNRPYFRQMCCRTCQGH</sequence>
<feature type="non-terminal residue" evidence="6">
    <location>
        <position position="1"/>
    </location>
</feature>
<proteinExistence type="predicted"/>
<feature type="domain" description="PLAC" evidence="5">
    <location>
        <begin position="243"/>
        <end position="281"/>
    </location>
</feature>
<dbReference type="PANTHER" id="PTHR13723">
    <property type="entry name" value="ADAMTS A DISINTEGRIN AND METALLOPROTEASE WITH THROMBOSPONDIN MOTIFS PROTEASE"/>
    <property type="match status" value="1"/>
</dbReference>
<dbReference type="SUPFAM" id="SSF82895">
    <property type="entry name" value="TSP-1 type 1 repeat"/>
    <property type="match status" value="1"/>
</dbReference>
<dbReference type="Pfam" id="PF19030">
    <property type="entry name" value="TSP1_ADAMTS"/>
    <property type="match status" value="1"/>
</dbReference>
<protein>
    <recommendedName>
        <fullName evidence="5">PLAC domain-containing protein</fullName>
    </recommendedName>
</protein>